<keyword evidence="1" id="KW-1133">Transmembrane helix</keyword>
<sequence length="61" mass="7028">MNNLIWLLRASRWARNPPGARKVRLVLLIMAAGLSIAVLEWLNLWPGWARLENARPPKPPY</sequence>
<dbReference type="OrthoDB" id="7283678at2"/>
<name>A0A4Q9FZ26_9RHOB</name>
<keyword evidence="1" id="KW-0472">Membrane</keyword>
<protein>
    <submittedName>
        <fullName evidence="2">Uncharacterized protein</fullName>
    </submittedName>
</protein>
<feature type="transmembrane region" description="Helical" evidence="1">
    <location>
        <begin position="25"/>
        <end position="45"/>
    </location>
</feature>
<evidence type="ECO:0000313" key="3">
    <source>
        <dbReference type="Proteomes" id="UP000293520"/>
    </source>
</evidence>
<keyword evidence="3" id="KW-1185">Reference proteome</keyword>
<dbReference type="RefSeq" id="WP_130991353.1">
    <property type="nucleotide sequence ID" value="NZ_SISK01000007.1"/>
</dbReference>
<proteinExistence type="predicted"/>
<evidence type="ECO:0000313" key="2">
    <source>
        <dbReference type="EMBL" id="TBN39519.1"/>
    </source>
</evidence>
<dbReference type="EMBL" id="SISK01000007">
    <property type="protein sequence ID" value="TBN39519.1"/>
    <property type="molecule type" value="Genomic_DNA"/>
</dbReference>
<reference evidence="2 3" key="1">
    <citation type="submission" date="2019-02" db="EMBL/GenBank/DDBJ databases">
        <title>Paracoccus subflavus sp. nov., isolated from marine sediment of the Pacific Ocean.</title>
        <authorList>
            <person name="Zhang G."/>
        </authorList>
    </citation>
    <scope>NUCLEOTIDE SEQUENCE [LARGE SCALE GENOMIC DNA]</scope>
    <source>
        <strain evidence="2 3">GY0581</strain>
    </source>
</reference>
<organism evidence="2 3">
    <name type="scientific">Paracoccus subflavus</name>
    <dbReference type="NCBI Taxonomy" id="2528244"/>
    <lineage>
        <taxon>Bacteria</taxon>
        <taxon>Pseudomonadati</taxon>
        <taxon>Pseudomonadota</taxon>
        <taxon>Alphaproteobacteria</taxon>
        <taxon>Rhodobacterales</taxon>
        <taxon>Paracoccaceae</taxon>
        <taxon>Paracoccus</taxon>
    </lineage>
</organism>
<accession>A0A4Q9FZ26</accession>
<dbReference type="Proteomes" id="UP000293520">
    <property type="component" value="Unassembled WGS sequence"/>
</dbReference>
<gene>
    <name evidence="2" type="ORF">EYE42_10890</name>
</gene>
<comment type="caution">
    <text evidence="2">The sequence shown here is derived from an EMBL/GenBank/DDBJ whole genome shotgun (WGS) entry which is preliminary data.</text>
</comment>
<keyword evidence="1" id="KW-0812">Transmembrane</keyword>
<dbReference type="AlphaFoldDB" id="A0A4Q9FZ26"/>
<evidence type="ECO:0000256" key="1">
    <source>
        <dbReference type="SAM" id="Phobius"/>
    </source>
</evidence>